<comment type="caution">
    <text evidence="2">The sequence shown here is derived from an EMBL/GenBank/DDBJ whole genome shotgun (WGS) entry which is preliminary data.</text>
</comment>
<dbReference type="CDD" id="cd18692">
    <property type="entry name" value="PIN_VapC-like"/>
    <property type="match status" value="1"/>
</dbReference>
<protein>
    <submittedName>
        <fullName evidence="2">PIN domain-containing protein</fullName>
    </submittedName>
</protein>
<name>A0ABT7ALR0_9CYAN</name>
<dbReference type="InterPro" id="IPR002716">
    <property type="entry name" value="PIN_dom"/>
</dbReference>
<reference evidence="2 3" key="1">
    <citation type="submission" date="2023-01" db="EMBL/GenBank/DDBJ databases">
        <title>Novel diversity within Roseofilum (Cyanobacteria; Desertifilaceae) from marine benthic mats with descriptions of four novel species.</title>
        <authorList>
            <person name="Wang Y."/>
            <person name="Berthold D.E."/>
            <person name="Hu J."/>
            <person name="Lefler F.W."/>
            <person name="Laughinghouse H.D. IV."/>
        </authorList>
    </citation>
    <scope>NUCLEOTIDE SEQUENCE [LARGE SCALE GENOMIC DNA]</scope>
    <source>
        <strain evidence="2 3">BLCC-M154</strain>
    </source>
</reference>
<proteinExistence type="predicted"/>
<dbReference type="EMBL" id="JAQOSP010000001">
    <property type="protein sequence ID" value="MDJ1167819.1"/>
    <property type="molecule type" value="Genomic_DNA"/>
</dbReference>
<dbReference type="Pfam" id="PF01850">
    <property type="entry name" value="PIN"/>
    <property type="match status" value="1"/>
</dbReference>
<dbReference type="InterPro" id="IPR029060">
    <property type="entry name" value="PIN-like_dom_sf"/>
</dbReference>
<evidence type="ECO:0000313" key="2">
    <source>
        <dbReference type="EMBL" id="MDJ1167819.1"/>
    </source>
</evidence>
<gene>
    <name evidence="2" type="ORF">PMG71_00080</name>
</gene>
<evidence type="ECO:0000259" key="1">
    <source>
        <dbReference type="Pfam" id="PF01850"/>
    </source>
</evidence>
<feature type="domain" description="PIN" evidence="1">
    <location>
        <begin position="6"/>
        <end position="125"/>
    </location>
</feature>
<evidence type="ECO:0000313" key="3">
    <source>
        <dbReference type="Proteomes" id="UP001235303"/>
    </source>
</evidence>
<keyword evidence="3" id="KW-1185">Reference proteome</keyword>
<dbReference type="Gene3D" id="3.40.50.1010">
    <property type="entry name" value="5'-nuclease"/>
    <property type="match status" value="1"/>
</dbReference>
<accession>A0ABT7ALR0</accession>
<sequence>MSNSIYFCDSNLWLYRFLVDPDGDDSEEIRKYNIAVNLTNQENLVISTQVINEICAVLLKKAKVSEIQIRQIIEELYQGCIVVDIDRNIIVIASDLRMSYSLSFWDSLIVASALAGGADILYSEDMQDGLRVSEKLNIVNPFQSTAQP</sequence>
<dbReference type="SUPFAM" id="SSF88723">
    <property type="entry name" value="PIN domain-like"/>
    <property type="match status" value="1"/>
</dbReference>
<dbReference type="RefSeq" id="WP_283751587.1">
    <property type="nucleotide sequence ID" value="NZ_JAQOSP010000001.1"/>
</dbReference>
<organism evidence="2 3">
    <name type="scientific">Roseofilum acuticapitatum BLCC-M154</name>
    <dbReference type="NCBI Taxonomy" id="3022444"/>
    <lineage>
        <taxon>Bacteria</taxon>
        <taxon>Bacillati</taxon>
        <taxon>Cyanobacteriota</taxon>
        <taxon>Cyanophyceae</taxon>
        <taxon>Desertifilales</taxon>
        <taxon>Desertifilaceae</taxon>
        <taxon>Roseofilum</taxon>
        <taxon>Roseofilum acuticapitatum</taxon>
    </lineage>
</organism>
<dbReference type="Proteomes" id="UP001235303">
    <property type="component" value="Unassembled WGS sequence"/>
</dbReference>